<name>A0ACC3BNU8_PYRYE</name>
<accession>A0ACC3BNU8</accession>
<protein>
    <submittedName>
        <fullName evidence="1">Uncharacterized protein</fullName>
    </submittedName>
</protein>
<reference evidence="1" key="1">
    <citation type="submission" date="2019-11" db="EMBL/GenBank/DDBJ databases">
        <title>Nori genome reveals adaptations in red seaweeds to the harsh intertidal environment.</title>
        <authorList>
            <person name="Wang D."/>
            <person name="Mao Y."/>
        </authorList>
    </citation>
    <scope>NUCLEOTIDE SEQUENCE</scope>
    <source>
        <tissue evidence="1">Gametophyte</tissue>
    </source>
</reference>
<proteinExistence type="predicted"/>
<evidence type="ECO:0000313" key="1">
    <source>
        <dbReference type="EMBL" id="KAK1859263.1"/>
    </source>
</evidence>
<organism evidence="1 2">
    <name type="scientific">Pyropia yezoensis</name>
    <name type="common">Susabi-nori</name>
    <name type="synonym">Porphyra yezoensis</name>
    <dbReference type="NCBI Taxonomy" id="2788"/>
    <lineage>
        <taxon>Eukaryota</taxon>
        <taxon>Rhodophyta</taxon>
        <taxon>Bangiophyceae</taxon>
        <taxon>Bangiales</taxon>
        <taxon>Bangiaceae</taxon>
        <taxon>Pyropia</taxon>
    </lineage>
</organism>
<evidence type="ECO:0000313" key="2">
    <source>
        <dbReference type="Proteomes" id="UP000798662"/>
    </source>
</evidence>
<gene>
    <name evidence="1" type="ORF">I4F81_001860</name>
</gene>
<dbReference type="Proteomes" id="UP000798662">
    <property type="component" value="Chromosome 1"/>
</dbReference>
<comment type="caution">
    <text evidence="1">The sequence shown here is derived from an EMBL/GenBank/DDBJ whole genome shotgun (WGS) entry which is preliminary data.</text>
</comment>
<dbReference type="EMBL" id="CM020618">
    <property type="protein sequence ID" value="KAK1859263.1"/>
    <property type="molecule type" value="Genomic_DNA"/>
</dbReference>
<keyword evidence="2" id="KW-1185">Reference proteome</keyword>
<sequence>MWTPQTATGPVAKRFLRHPHNSRHPSGSPTAAAGSERPAGGGQRRPRVPPATPCRSRWAARGGGYACGRRNGGGCFRRGGGGAHHPRSRRRGSCWRQQRRRRRQRGGRSRLDGAFLAADKMAAADDTAGVAVASGAARAPETLPGIGRAAAATAAAAVDGCAMAVDGDETGAAALLPAAGGGGLLGGGGGGNRHLWPLRHRQDGRRHARRRGVAGCWRGGG</sequence>